<reference evidence="1" key="1">
    <citation type="submission" date="2021-04" db="EMBL/GenBank/DDBJ databases">
        <authorList>
            <person name="Hartkoorn R.C."/>
            <person name="Beaudoing E."/>
            <person name="Hot D."/>
        </authorList>
    </citation>
    <scope>NUCLEOTIDE SEQUENCE</scope>
    <source>
        <strain evidence="1">NRRL B-16292</strain>
    </source>
</reference>
<gene>
    <name evidence="1" type="ORF">Dfulv_28780</name>
</gene>
<dbReference type="EMBL" id="CP073720">
    <property type="protein sequence ID" value="UWP79159.1"/>
    <property type="molecule type" value="Genomic_DNA"/>
</dbReference>
<dbReference type="RefSeq" id="WP_259856708.1">
    <property type="nucleotide sequence ID" value="NZ_BAAAST010000209.1"/>
</dbReference>
<evidence type="ECO:0000313" key="1">
    <source>
        <dbReference type="EMBL" id="UWP79159.1"/>
    </source>
</evidence>
<keyword evidence="2" id="KW-1185">Reference proteome</keyword>
<accession>A0ABY5VPY1</accession>
<evidence type="ECO:0000313" key="2">
    <source>
        <dbReference type="Proteomes" id="UP001059617"/>
    </source>
</evidence>
<dbReference type="Proteomes" id="UP001059617">
    <property type="component" value="Chromosome"/>
</dbReference>
<protein>
    <submittedName>
        <fullName evidence="1">Uncharacterized protein</fullName>
    </submittedName>
</protein>
<sequence>MSDPAGGPVDRTASAIAFVCTHLADLRAQLTRLGDTGPLEQLLARLAAGDDPAAALDRLHDTLLAGGDVLGVYGSGTRSWSVHVAGAGTTAPAETLYVCPLRRCARYRWADAGGTAPACTIGGAPMRRERLG</sequence>
<proteinExistence type="predicted"/>
<name>A0ABY5VPY1_9ACTN</name>
<organism evidence="1 2">
    <name type="scientific">Dactylosporangium fulvum</name>
    <dbReference type="NCBI Taxonomy" id="53359"/>
    <lineage>
        <taxon>Bacteria</taxon>
        <taxon>Bacillati</taxon>
        <taxon>Actinomycetota</taxon>
        <taxon>Actinomycetes</taxon>
        <taxon>Micromonosporales</taxon>
        <taxon>Micromonosporaceae</taxon>
        <taxon>Dactylosporangium</taxon>
    </lineage>
</organism>
<reference evidence="1" key="2">
    <citation type="submission" date="2022-09" db="EMBL/GenBank/DDBJ databases">
        <title>Biosynthetic gene clusters of Dactylosporangioum fulvum.</title>
        <authorList>
            <person name="Caradec T."/>
        </authorList>
    </citation>
    <scope>NUCLEOTIDE SEQUENCE</scope>
    <source>
        <strain evidence="1">NRRL B-16292</strain>
    </source>
</reference>